<dbReference type="PANTHER" id="PTHR46958">
    <property type="entry name" value="B-CELL RECEPTOR CD22"/>
    <property type="match status" value="1"/>
</dbReference>
<dbReference type="GO" id="GO:0009897">
    <property type="term" value="C:external side of plasma membrane"/>
    <property type="evidence" value="ECO:0007669"/>
    <property type="project" value="TreeGrafter"/>
</dbReference>
<dbReference type="GeneID" id="111572531"/>
<evidence type="ECO:0000313" key="17">
    <source>
        <dbReference type="Proteomes" id="UP001501940"/>
    </source>
</evidence>
<dbReference type="SMART" id="SM00409">
    <property type="entry name" value="IG"/>
    <property type="match status" value="8"/>
</dbReference>
<feature type="domain" description="Ig-like" evidence="15">
    <location>
        <begin position="517"/>
        <end position="608"/>
    </location>
</feature>
<keyword evidence="13" id="KW-0812">Transmembrane</keyword>
<feature type="signal peptide" evidence="14">
    <location>
        <begin position="1"/>
        <end position="23"/>
    </location>
</feature>
<dbReference type="CDD" id="cd00096">
    <property type="entry name" value="Ig"/>
    <property type="match status" value="1"/>
</dbReference>
<dbReference type="Proteomes" id="UP001501940">
    <property type="component" value="Chromosome 9"/>
</dbReference>
<comment type="function">
    <text evidence="10">Most highly expressed siglec (sialic acid-binding immunoglobulin-like lectin) on B-cells that plays a role in various aspects of B-cell biology including differentiation, antigen presentation, and trafficking to bone marrow. Binds to alpha 2,6-linked sialic acid residues of surface molecules such as CD22 itself, CD45 and IgM in a cis configuration. Can also bind to ligands on other cells as an adhesion molecule in a trans configuration. Acts as an inhibitory coreceptor on the surface of B-cells and inhibits B-cell receptor induced signaling, characterized by inhibition of the calcium mobilization and cellular activation. Mechanistically, the immunoreceptor tyrosine-based inhibitory motif domain is phosphorylated by the Src kinase LYN, which in turn leads to the recruitment of the protein tyrosine phosphatase 1/PTPN6, leading to the negative regulation of BCR signaling. If this negative signaling from is of sufficient strength, apoptosis of the B-cell can be induced.</text>
</comment>
<evidence type="ECO:0000256" key="11">
    <source>
        <dbReference type="ARBA" id="ARBA00046458"/>
    </source>
</evidence>
<feature type="chain" id="PRO_5044005783" description="B-cell receptor CD22" evidence="14">
    <location>
        <begin position="24"/>
        <end position="1024"/>
    </location>
</feature>
<feature type="domain" description="Ig-like" evidence="15">
    <location>
        <begin position="250"/>
        <end position="327"/>
    </location>
</feature>
<evidence type="ECO:0000256" key="10">
    <source>
        <dbReference type="ARBA" id="ARBA00045430"/>
    </source>
</evidence>
<evidence type="ECO:0000256" key="14">
    <source>
        <dbReference type="SAM" id="SignalP"/>
    </source>
</evidence>
<keyword evidence="6" id="KW-0325">Glycoprotein</keyword>
<dbReference type="OMA" id="FVGTNIF"/>
<dbReference type="Pfam" id="PF13927">
    <property type="entry name" value="Ig_3"/>
    <property type="match status" value="4"/>
</dbReference>
<sequence>MNAHTLWWLVFLTQIKNFPCSSPELFILQEPTELTATEGSCIEIKLEVKQPVSTDGAHWFWMKDPKWTDSESRFSGTIIYSTNQTIRPLSLNFKNRVTFTCTPNITETLFEKSQCNILICDLNKMDSGNYSFRFVGKNHKWMAKPERRLKVTDNPCPITFEQPQVVRENSRITLTCSTLSSCPSKPKIEPLTQLASVNRPHETSTKTSRVTTVRFTASWMNDGNEFTCQTSDNKDKYLVRRTNIVVEYAPKWASAMISSSRIKEGDTVTLTCSSKGQPNLSFTWFHNEEKQFSGAKWTIGPINSSHSGSYYCEAENYLAKQRSETVTVDVMYVPDVEVQISKEPKGSLMDIKQGDMVTLTCNVKRSNPWNVRFSWAKDGKWVGRDRTFVRNIQPKDSGNYTCTATNNAGPGTSKPYRVLVQYRPRNTRISPNEAQNTRVKVNSTFMFTCITDAEPAALFSWYKQTDSSQWTPIPQQGILRLERVQRTDEACYRCNAANKIGMGDMSEPVCIQVTFPPTSVMLSMDSEVTEGQLIPISCTAESFPPSRFTIMRNSASNHQLSDWKSSQSNNNRNVFHSTINASSTDAGVYTCKATNSEGTEQSNQRKLVVKYTPKEVKVEAQPDLTVKENMTFTLDCRARSYPPVTSVTWMKKTNGRNEVILSHQKTFSVKSASPSDSGLYNCTAMNDIGAGKSPQVEVKVKYAPKHATILKGEEQQSGRTRSVMLSCITQCYPEVRQYLWYKKTYDKKGDEKVSESQNFTVYSDQKGEYYCIAENEINQKTSDPIRLFDDRLMMAVKIFCLICLLLLICLLIFFLYRRRRNKSNQQGTTQPSCGSLGWRNRGRSRMDETALTEPFRSRDDLFPDQPCRPNAQRCQPHPDSTSASSINTVYATVNLDSAKPAPSAPMPKQKHDAHLANDSLNYASLHFGNKQKKPEEDVVYAKVSKAKASNEMERLPDYENVSSVCAARLPDLSDSDSDTSEDEVEVNYSQVNFRPKLGHQRSSSDTSSDSTSSEDETQYSQVKI</sequence>
<comment type="subunit">
    <text evidence="11">Predominantly monomer of isoform CD22-beta. Also found as heterodimer of isoform CD22-beta and a shorter isoform. Interacts with PTPN6/SHP-1, LYN, SYK, PIK3R1/PIK3R2 and PLCG1 upon phosphorylation. Interacts with GRB2, INPP5D and SHC1 upon phosphorylation. May form a complex with INPP5D/SHIP, GRB2 and SHC1.</text>
</comment>
<dbReference type="GO" id="GO:0055037">
    <property type="term" value="C:recycling endosome"/>
    <property type="evidence" value="ECO:0007669"/>
    <property type="project" value="TreeGrafter"/>
</dbReference>
<dbReference type="GO" id="GO:0050859">
    <property type="term" value="P:negative regulation of B cell receptor signaling pathway"/>
    <property type="evidence" value="ECO:0007669"/>
    <property type="project" value="TreeGrafter"/>
</dbReference>
<keyword evidence="13" id="KW-0472">Membrane</keyword>
<evidence type="ECO:0000256" key="1">
    <source>
        <dbReference type="ARBA" id="ARBA00004251"/>
    </source>
</evidence>
<evidence type="ECO:0000256" key="7">
    <source>
        <dbReference type="ARBA" id="ARBA00023319"/>
    </source>
</evidence>
<dbReference type="GO" id="GO:0033691">
    <property type="term" value="F:sialic acid binding"/>
    <property type="evidence" value="ECO:0007669"/>
    <property type="project" value="TreeGrafter"/>
</dbReference>
<dbReference type="Pfam" id="PF24518">
    <property type="entry name" value="Ig_CD22"/>
    <property type="match status" value="1"/>
</dbReference>
<dbReference type="GeneTree" id="ENSGT00940000165428"/>
<keyword evidence="3 14" id="KW-0732">Signal</keyword>
<evidence type="ECO:0000256" key="4">
    <source>
        <dbReference type="ARBA" id="ARBA00022737"/>
    </source>
</evidence>
<keyword evidence="5" id="KW-0130">Cell adhesion</keyword>
<dbReference type="InterPro" id="IPR013783">
    <property type="entry name" value="Ig-like_fold"/>
</dbReference>
<dbReference type="InterPro" id="IPR007110">
    <property type="entry name" value="Ig-like_dom"/>
</dbReference>
<evidence type="ECO:0000256" key="9">
    <source>
        <dbReference type="ARBA" id="ARBA00041781"/>
    </source>
</evidence>
<keyword evidence="7" id="KW-0393">Immunoglobulin domain</keyword>
<dbReference type="InterPro" id="IPR003599">
    <property type="entry name" value="Ig_sub"/>
</dbReference>
<feature type="domain" description="Ig-like" evidence="15">
    <location>
        <begin position="704"/>
        <end position="782"/>
    </location>
</feature>
<evidence type="ECO:0000259" key="15">
    <source>
        <dbReference type="PROSITE" id="PS50835"/>
    </source>
</evidence>
<dbReference type="RefSeq" id="XP_054869788.1">
    <property type="nucleotide sequence ID" value="XM_055013813.1"/>
</dbReference>
<evidence type="ECO:0000256" key="13">
    <source>
        <dbReference type="SAM" id="Phobius"/>
    </source>
</evidence>
<evidence type="ECO:0000256" key="5">
    <source>
        <dbReference type="ARBA" id="ARBA00022889"/>
    </source>
</evidence>
<name>A0A3Q1B7Z1_AMPOC</name>
<dbReference type="Pfam" id="PF13895">
    <property type="entry name" value="Ig_2"/>
    <property type="match status" value="1"/>
</dbReference>
<dbReference type="Gene3D" id="2.60.40.10">
    <property type="entry name" value="Immunoglobulins"/>
    <property type="match status" value="8"/>
</dbReference>
<dbReference type="PROSITE" id="PS50835">
    <property type="entry name" value="IG_LIKE"/>
    <property type="match status" value="6"/>
</dbReference>
<keyword evidence="4" id="KW-0677">Repeat</keyword>
<dbReference type="GO" id="GO:0042609">
    <property type="term" value="F:CD4 receptor binding"/>
    <property type="evidence" value="ECO:0007669"/>
    <property type="project" value="TreeGrafter"/>
</dbReference>
<evidence type="ECO:0000256" key="2">
    <source>
        <dbReference type="ARBA" id="ARBA00022475"/>
    </source>
</evidence>
<dbReference type="GO" id="GO:0030888">
    <property type="term" value="P:regulation of B cell proliferation"/>
    <property type="evidence" value="ECO:0007669"/>
    <property type="project" value="TreeGrafter"/>
</dbReference>
<feature type="domain" description="Ig-like" evidence="15">
    <location>
        <begin position="424"/>
        <end position="512"/>
    </location>
</feature>
<dbReference type="InterPro" id="IPR036179">
    <property type="entry name" value="Ig-like_dom_sf"/>
</dbReference>
<feature type="transmembrane region" description="Helical" evidence="13">
    <location>
        <begin position="792"/>
        <end position="816"/>
    </location>
</feature>
<evidence type="ECO:0000256" key="8">
    <source>
        <dbReference type="ARBA" id="ARBA00040106"/>
    </source>
</evidence>
<protein>
    <recommendedName>
        <fullName evidence="8">B-cell receptor CD22</fullName>
    </recommendedName>
    <alternativeName>
        <fullName evidence="9">Sialic acid-binding Ig-like lectin 2</fullName>
    </alternativeName>
</protein>
<dbReference type="GO" id="GO:0070062">
    <property type="term" value="C:extracellular exosome"/>
    <property type="evidence" value="ECO:0007669"/>
    <property type="project" value="TreeGrafter"/>
</dbReference>
<dbReference type="GO" id="GO:0005769">
    <property type="term" value="C:early endosome"/>
    <property type="evidence" value="ECO:0007669"/>
    <property type="project" value="TreeGrafter"/>
</dbReference>
<dbReference type="InterPro" id="IPR056386">
    <property type="entry name" value="Ig_CD22"/>
</dbReference>
<feature type="region of interest" description="Disordered" evidence="12">
    <location>
        <begin position="849"/>
        <end position="884"/>
    </location>
</feature>
<dbReference type="Ensembl" id="ENSAOCT00000005104.2">
    <property type="protein sequence ID" value="ENSAOCP00000006141.2"/>
    <property type="gene ID" value="ENSAOCG00000009744.2"/>
</dbReference>
<proteinExistence type="predicted"/>
<keyword evidence="13" id="KW-1133">Transmembrane helix</keyword>
<feature type="compositionally biased region" description="Acidic residues" evidence="12">
    <location>
        <begin position="973"/>
        <end position="985"/>
    </location>
</feature>
<organism evidence="16 17">
    <name type="scientific">Amphiprion ocellaris</name>
    <name type="common">Clown anemonefish</name>
    <dbReference type="NCBI Taxonomy" id="80972"/>
    <lineage>
        <taxon>Eukaryota</taxon>
        <taxon>Metazoa</taxon>
        <taxon>Chordata</taxon>
        <taxon>Craniata</taxon>
        <taxon>Vertebrata</taxon>
        <taxon>Euteleostomi</taxon>
        <taxon>Actinopterygii</taxon>
        <taxon>Neopterygii</taxon>
        <taxon>Teleostei</taxon>
        <taxon>Neoteleostei</taxon>
        <taxon>Acanthomorphata</taxon>
        <taxon>Ovalentaria</taxon>
        <taxon>Pomacentridae</taxon>
        <taxon>Amphiprion</taxon>
    </lineage>
</organism>
<keyword evidence="17" id="KW-1185">Reference proteome</keyword>
<dbReference type="SMART" id="SM00408">
    <property type="entry name" value="IGc2"/>
    <property type="match status" value="5"/>
</dbReference>
<dbReference type="PANTHER" id="PTHR46958:SF1">
    <property type="entry name" value="B-CELL RECEPTOR CD22"/>
    <property type="match status" value="1"/>
</dbReference>
<feature type="region of interest" description="Disordered" evidence="12">
    <location>
        <begin position="970"/>
        <end position="1024"/>
    </location>
</feature>
<dbReference type="GO" id="GO:0019903">
    <property type="term" value="F:protein phosphatase binding"/>
    <property type="evidence" value="ECO:0007669"/>
    <property type="project" value="TreeGrafter"/>
</dbReference>
<reference evidence="16" key="3">
    <citation type="submission" date="2025-09" db="UniProtKB">
        <authorList>
            <consortium name="Ensembl"/>
        </authorList>
    </citation>
    <scope>IDENTIFICATION</scope>
</reference>
<dbReference type="GO" id="GO:0042113">
    <property type="term" value="P:B cell activation"/>
    <property type="evidence" value="ECO:0007669"/>
    <property type="project" value="TreeGrafter"/>
</dbReference>
<dbReference type="InterPro" id="IPR003598">
    <property type="entry name" value="Ig_sub2"/>
</dbReference>
<evidence type="ECO:0000313" key="16">
    <source>
        <dbReference type="Ensembl" id="ENSAOCP00000006141.2"/>
    </source>
</evidence>
<evidence type="ECO:0000256" key="6">
    <source>
        <dbReference type="ARBA" id="ARBA00023180"/>
    </source>
</evidence>
<keyword evidence="2" id="KW-1003">Cell membrane</keyword>
<feature type="domain" description="Ig-like" evidence="15">
    <location>
        <begin position="334"/>
        <end position="419"/>
    </location>
</feature>
<dbReference type="AlphaFoldDB" id="A0A3Q1B7Z1"/>
<dbReference type="SUPFAM" id="SSF48726">
    <property type="entry name" value="Immunoglobulin"/>
    <property type="match status" value="8"/>
</dbReference>
<dbReference type="GO" id="GO:0007155">
    <property type="term" value="P:cell adhesion"/>
    <property type="evidence" value="ECO:0007669"/>
    <property type="project" value="UniProtKB-KW"/>
</dbReference>
<evidence type="ECO:0000256" key="3">
    <source>
        <dbReference type="ARBA" id="ARBA00022729"/>
    </source>
</evidence>
<dbReference type="RefSeq" id="XP_054869789.1">
    <property type="nucleotide sequence ID" value="XM_055013814.1"/>
</dbReference>
<reference evidence="16" key="2">
    <citation type="submission" date="2025-08" db="UniProtKB">
        <authorList>
            <consortium name="Ensembl"/>
        </authorList>
    </citation>
    <scope>IDENTIFICATION</scope>
</reference>
<comment type="subcellular location">
    <subcellularLocation>
        <location evidence="1">Cell membrane</location>
        <topology evidence="1">Single-pass type I membrane protein</topology>
    </subcellularLocation>
</comment>
<evidence type="ECO:0000256" key="12">
    <source>
        <dbReference type="SAM" id="MobiDB-lite"/>
    </source>
</evidence>
<dbReference type="KEGG" id="aoce:111572531"/>
<accession>A0A3Q1B7Z1</accession>
<feature type="domain" description="Ig-like" evidence="15">
    <location>
        <begin position="613"/>
        <end position="699"/>
    </location>
</feature>
<dbReference type="STRING" id="80972.ENSAOCP00000006141"/>
<reference evidence="16 17" key="1">
    <citation type="submission" date="2022-01" db="EMBL/GenBank/DDBJ databases">
        <title>A chromosome-scale genome assembly of the false clownfish, Amphiprion ocellaris.</title>
        <authorList>
            <person name="Ryu T."/>
        </authorList>
    </citation>
    <scope>NUCLEOTIDE SEQUENCE [LARGE SCALE GENOMIC DNA]</scope>
</reference>